<dbReference type="PANTHER" id="PTHR12883:SF0">
    <property type="entry name" value="PAT COMPLEX SUBUNIT CCDC47"/>
    <property type="match status" value="1"/>
</dbReference>
<keyword evidence="3 6" id="KW-1133">Transmembrane helix</keyword>
<sequence length="446" mass="48988">MAQVLNSFFGGKADEKPIASGDADFADFAGVPDPAPDAFAAAGAAAGAGGAAAPAVTARPYTKWYNVHERYSLNDFKIEGIIFGLMAIVLIVHFVGTRLNRSKARAWAKAHAKLLAGEFALVGFGRVPSALAAQEDEGAALEALAAATTSADPSTLIKENSLFEFASYATGRQNVAFVDTKLKLIKRFNPFMVIAEYILSFFLESMPAPSDQLEATLYPFDGKEALTVAGLPAGSANKSTYDGFVWAIVNKDRMKGVRDDRFDVSITFTKDHAKLPPWLTVMSESAEITEALLTPELIKAAEVAGEALDYLIISDQPIDKPTTLDETAPRKRVFLKYRLPSNNDYESLLPIYSYFLKSADVLVQAAHLRAEVLRKVKAARESIAKEIRKADEEEKAEERALERERLRKQKRDAELSALDAKAQKKYLEREREKELRKAAKKSTMRG</sequence>
<organism evidence="7 8">
    <name type="scientific">Sporothrix stenoceras</name>
    <dbReference type="NCBI Taxonomy" id="5173"/>
    <lineage>
        <taxon>Eukaryota</taxon>
        <taxon>Fungi</taxon>
        <taxon>Dikarya</taxon>
        <taxon>Ascomycota</taxon>
        <taxon>Pezizomycotina</taxon>
        <taxon>Sordariomycetes</taxon>
        <taxon>Sordariomycetidae</taxon>
        <taxon>Ophiostomatales</taxon>
        <taxon>Ophiostomataceae</taxon>
        <taxon>Sporothrix</taxon>
    </lineage>
</organism>
<keyword evidence="4 6" id="KW-0472">Membrane</keyword>
<name>A0ABR3ZHV0_9PEZI</name>
<reference evidence="7 8" key="1">
    <citation type="journal article" date="2024" name="IMA Fungus">
        <title>IMA Genome - F19 : A genome assembly and annotation guide to empower mycologists, including annotated draft genome sequences of Ceratocystis pirilliformis, Diaporthe australafricana, Fusarium ophioides, Paecilomyces lecythidis, and Sporothrix stenoceras.</title>
        <authorList>
            <person name="Aylward J."/>
            <person name="Wilson A.M."/>
            <person name="Visagie C.M."/>
            <person name="Spraker J."/>
            <person name="Barnes I."/>
            <person name="Buitendag C."/>
            <person name="Ceriani C."/>
            <person name="Del Mar Angel L."/>
            <person name="du Plessis D."/>
            <person name="Fuchs T."/>
            <person name="Gasser K."/>
            <person name="Kramer D."/>
            <person name="Li W."/>
            <person name="Munsamy K."/>
            <person name="Piso A."/>
            <person name="Price J.L."/>
            <person name="Sonnekus B."/>
            <person name="Thomas C."/>
            <person name="van der Nest A."/>
            <person name="van Dijk A."/>
            <person name="van Heerden A."/>
            <person name="van Vuuren N."/>
            <person name="Yilmaz N."/>
            <person name="Duong T.A."/>
            <person name="van der Merwe N.A."/>
            <person name="Wingfield M.J."/>
            <person name="Wingfield B.D."/>
        </authorList>
    </citation>
    <scope>NUCLEOTIDE SEQUENCE [LARGE SCALE GENOMIC DNA]</scope>
    <source>
        <strain evidence="7 8">CMW 5346</strain>
    </source>
</reference>
<evidence type="ECO:0000313" key="8">
    <source>
        <dbReference type="Proteomes" id="UP001583186"/>
    </source>
</evidence>
<evidence type="ECO:0000256" key="4">
    <source>
        <dbReference type="ARBA" id="ARBA00023136"/>
    </source>
</evidence>
<evidence type="ECO:0000256" key="6">
    <source>
        <dbReference type="SAM" id="Phobius"/>
    </source>
</evidence>
<keyword evidence="8" id="KW-1185">Reference proteome</keyword>
<keyword evidence="5" id="KW-0175">Coiled coil</keyword>
<dbReference type="InterPro" id="IPR012879">
    <property type="entry name" value="CCDC47"/>
</dbReference>
<keyword evidence="2 6" id="KW-0812">Transmembrane</keyword>
<accession>A0ABR3ZHV0</accession>
<dbReference type="EMBL" id="JAWCUI010000011">
    <property type="protein sequence ID" value="KAL1899762.1"/>
    <property type="molecule type" value="Genomic_DNA"/>
</dbReference>
<evidence type="ECO:0000256" key="5">
    <source>
        <dbReference type="SAM" id="Coils"/>
    </source>
</evidence>
<gene>
    <name evidence="7" type="ORF">Sste5346_002628</name>
</gene>
<proteinExistence type="predicted"/>
<evidence type="ECO:0000256" key="3">
    <source>
        <dbReference type="ARBA" id="ARBA00022989"/>
    </source>
</evidence>
<evidence type="ECO:0000313" key="7">
    <source>
        <dbReference type="EMBL" id="KAL1899762.1"/>
    </source>
</evidence>
<dbReference type="Pfam" id="PF07946">
    <property type="entry name" value="CCDC47"/>
    <property type="match status" value="1"/>
</dbReference>
<evidence type="ECO:0000256" key="1">
    <source>
        <dbReference type="ARBA" id="ARBA00004167"/>
    </source>
</evidence>
<protein>
    <submittedName>
        <fullName evidence="7">Uncharacterized protein</fullName>
    </submittedName>
</protein>
<feature type="coiled-coil region" evidence="5">
    <location>
        <begin position="373"/>
        <end position="423"/>
    </location>
</feature>
<dbReference type="Proteomes" id="UP001583186">
    <property type="component" value="Unassembled WGS sequence"/>
</dbReference>
<feature type="transmembrane region" description="Helical" evidence="6">
    <location>
        <begin position="80"/>
        <end position="99"/>
    </location>
</feature>
<comment type="subcellular location">
    <subcellularLocation>
        <location evidence="1">Membrane</location>
        <topology evidence="1">Single-pass membrane protein</topology>
    </subcellularLocation>
</comment>
<dbReference type="PANTHER" id="PTHR12883">
    <property type="entry name" value="ADIPOCYTE-SPECIFIC PROTEIN 4-RELATED"/>
    <property type="match status" value="1"/>
</dbReference>
<evidence type="ECO:0000256" key="2">
    <source>
        <dbReference type="ARBA" id="ARBA00022692"/>
    </source>
</evidence>
<comment type="caution">
    <text evidence="7">The sequence shown here is derived from an EMBL/GenBank/DDBJ whole genome shotgun (WGS) entry which is preliminary data.</text>
</comment>